<comment type="caution">
    <text evidence="1">The sequence shown here is derived from an EMBL/GenBank/DDBJ whole genome shotgun (WGS) entry which is preliminary data.</text>
</comment>
<proteinExistence type="predicted"/>
<reference evidence="1 2" key="1">
    <citation type="submission" date="2013-01" db="EMBL/GenBank/DDBJ databases">
        <authorList>
            <person name="Harkins D.M."/>
            <person name="Durkin A.S."/>
            <person name="Brinkac L.M."/>
            <person name="Haft D.H."/>
            <person name="Selengut J.D."/>
            <person name="Sanka R."/>
            <person name="DePew J."/>
            <person name="Purushe J."/>
            <person name="Hospenthal D.R."/>
            <person name="Murray C.K."/>
            <person name="Pimentel G."/>
            <person name="Wasfy M."/>
            <person name="Vinetz J.M."/>
            <person name="Sutton G.G."/>
            <person name="Nierman W.C."/>
            <person name="Fouts D.E."/>
        </authorList>
    </citation>
    <scope>NUCLEOTIDE SEQUENCE [LARGE SCALE GENOMIC DNA]</scope>
    <source>
        <strain evidence="1 2">2006001855</strain>
    </source>
</reference>
<accession>M6FDE3</accession>
<sequence>MKRASNYDHPAESPLQFRRVATVGNDKCLTFIELQWYQAIEYVEDKEEGQYEIKKWSLISNDSNISSITQNFYSNVGQVAGKDIIIKIENINTNIIFDTLIKSVEKSLDIPEPEKNKIIDSIKSIASNQYVSGLSTSLIFDVLKNLIQG</sequence>
<evidence type="ECO:0000313" key="1">
    <source>
        <dbReference type="EMBL" id="EMM70803.1"/>
    </source>
</evidence>
<organism evidence="1 2">
    <name type="scientific">Leptospira weilii str. 2006001855</name>
    <dbReference type="NCBI Taxonomy" id="996804"/>
    <lineage>
        <taxon>Bacteria</taxon>
        <taxon>Pseudomonadati</taxon>
        <taxon>Spirochaetota</taxon>
        <taxon>Spirochaetia</taxon>
        <taxon>Leptospirales</taxon>
        <taxon>Leptospiraceae</taxon>
        <taxon>Leptospira</taxon>
    </lineage>
</organism>
<name>M6FDE3_9LEPT</name>
<gene>
    <name evidence="1" type="ORF">LEP1GSC038_2104</name>
</gene>
<dbReference type="EMBL" id="AFJM02000069">
    <property type="protein sequence ID" value="EMM70803.1"/>
    <property type="molecule type" value="Genomic_DNA"/>
</dbReference>
<protein>
    <submittedName>
        <fullName evidence="1">Uncharacterized protein</fullName>
    </submittedName>
</protein>
<dbReference type="AlphaFoldDB" id="M6FDE3"/>
<dbReference type="Proteomes" id="UP000012101">
    <property type="component" value="Unassembled WGS sequence"/>
</dbReference>
<evidence type="ECO:0000313" key="2">
    <source>
        <dbReference type="Proteomes" id="UP000012101"/>
    </source>
</evidence>